<evidence type="ECO:0000313" key="2">
    <source>
        <dbReference type="Proteomes" id="UP000184185"/>
    </source>
</evidence>
<dbReference type="EMBL" id="FQYQ01000026">
    <property type="protein sequence ID" value="SHJ50758.1"/>
    <property type="molecule type" value="Genomic_DNA"/>
</dbReference>
<reference evidence="1 2" key="1">
    <citation type="submission" date="2016-11" db="EMBL/GenBank/DDBJ databases">
        <authorList>
            <person name="Jaros S."/>
            <person name="Januszkiewicz K."/>
            <person name="Wedrychowicz H."/>
        </authorList>
    </citation>
    <scope>NUCLEOTIDE SEQUENCE [LARGE SCALE GENOMIC DNA]</scope>
    <source>
        <strain evidence="1 2">DSM 14809</strain>
    </source>
</reference>
<gene>
    <name evidence="1" type="ORF">SAMN02745725_02699</name>
</gene>
<evidence type="ECO:0000313" key="1">
    <source>
        <dbReference type="EMBL" id="SHJ50758.1"/>
    </source>
</evidence>
<dbReference type="RefSeq" id="WP_072918938.1">
    <property type="nucleotide sequence ID" value="NZ_FQYQ01000026.1"/>
</dbReference>
<name>A0A1M6JVT0_PSEXY</name>
<dbReference type="Proteomes" id="UP000184185">
    <property type="component" value="Unassembled WGS sequence"/>
</dbReference>
<dbReference type="AlphaFoldDB" id="A0A1M6JVT0"/>
<proteinExistence type="predicted"/>
<sequence>MNNKTLKDYIQVNSSFKTAVNLYLSLNKTEKVLSYIPTKASSVFLKDYIKSVINNKEQASLLVGPYGKGKSHLLLVLLAILSLERNEKNQEVIQELCEKFEVIDDGDSLSEDIKYVWNNKRFLPVIINNTSGDLNQAFLTALHDALKREGLEKLSPDTYFSLAFERINSWKKDYPETFSQFVSELKRNAIDPVKFVADLKRYSKNALNTFIEIYPKVTAGSVFNPLAASDVLPLYKSVSEKLVEEYEYSGIYIVFDEFSKFIEGLDRKNVGNDMKLIQDMCELANDSSNSQIHFTMVTHKSIKEYGKYLSIELINAFTGIEGRIIEKFFVTSSKNNYELIKHAIIKDESIYTEKKIKKYLDSNKLDKYYQLPIFGSNFKKEDFDEIVLKGCYPLNPVATYLLLNVSEKVAQNERTLFTFISNDEPNSMARFISEHENDAPWILGADAIYDYFSGLFKKEVSNELVHSIWLSAEAAINKCVNDEERRVVKAIAIIQVVNKSEEIIASENSIFLSLNDEELGETIEELVKRQVIYKKGASGAYVFKTKAGTELRAEIRRQKEIKGDNINYGQALELITDRHFVIPRRFNSIHYMTRYFSHEYLSVDAFLTVSDINTLLNDRADGKVITLYSFEGINQTQIKEHIQKLNCDRLVVVVPKHKLSVQKEIKEFAILQSIRDDRVFLSENEAIHREIPLLEEDITLVVEEELEKEYDATNALVFYYEGIKLKKLGGCKEECAVNACCESVYSKTPKINNEIINRSVIATAQTKKARATIIDEIIKGAGVVSADFYAGTNQEATIYRSLFCNTGLVDGIADSNLFEILEILDKYVDECVDNKQSFKPVIDKITSAPYGMRMGVVPIYLSYILARRREDIVVYYADHEVQISADIIVNMCEKADDYSLFVSKEDHLKEKYIRKLNELFSVSETRNLTENRIKNIVICMQRWFRSLPLVTRNVANIKAYTDSTLASNMKKLQRNLQKVEFNSYEILFSTLPKEFDTKSYEKTYKIIEDCKNSYDAYLEWMMNEIINVTYEIYGGKRKLDLYHLLKEWYEKQSGTSKQGLLDGRVTNYMSCLEKLNVYDDLEVAKKVAKAVTDVYVDNWTDDTFEEYKTSLLELKNQIESVKEASSTEQMKLSFMGSKGNLIEKYYEPVDESTGSILRNILEDTLEEFDDMSVNDRVGILLEMIEKVIG</sequence>
<dbReference type="OrthoDB" id="856045at2"/>
<protein>
    <submittedName>
        <fullName evidence="1">Uncharacterized protein</fullName>
    </submittedName>
</protein>
<keyword evidence="2" id="KW-1185">Reference proteome</keyword>
<organism evidence="1 2">
    <name type="scientific">Pseudobutyrivibrio xylanivorans DSM 14809</name>
    <dbReference type="NCBI Taxonomy" id="1123012"/>
    <lineage>
        <taxon>Bacteria</taxon>
        <taxon>Bacillati</taxon>
        <taxon>Bacillota</taxon>
        <taxon>Clostridia</taxon>
        <taxon>Lachnospirales</taxon>
        <taxon>Lachnospiraceae</taxon>
        <taxon>Pseudobutyrivibrio</taxon>
    </lineage>
</organism>
<accession>A0A1M6JVT0</accession>